<feature type="compositionally biased region" description="Polar residues" evidence="1">
    <location>
        <begin position="1"/>
        <end position="14"/>
    </location>
</feature>
<feature type="region of interest" description="Disordered" evidence="1">
    <location>
        <begin position="1"/>
        <end position="47"/>
    </location>
</feature>
<accession>A0A0F8XN71</accession>
<dbReference type="AlphaFoldDB" id="A0A0F8XN71"/>
<organism evidence="2">
    <name type="scientific">marine sediment metagenome</name>
    <dbReference type="NCBI Taxonomy" id="412755"/>
    <lineage>
        <taxon>unclassified sequences</taxon>
        <taxon>metagenomes</taxon>
        <taxon>ecological metagenomes</taxon>
    </lineage>
</organism>
<dbReference type="EMBL" id="LAZR01061908">
    <property type="protein sequence ID" value="KKK62620.1"/>
    <property type="molecule type" value="Genomic_DNA"/>
</dbReference>
<feature type="non-terminal residue" evidence="2">
    <location>
        <position position="47"/>
    </location>
</feature>
<reference evidence="2" key="1">
    <citation type="journal article" date="2015" name="Nature">
        <title>Complex archaea that bridge the gap between prokaryotes and eukaryotes.</title>
        <authorList>
            <person name="Spang A."/>
            <person name="Saw J.H."/>
            <person name="Jorgensen S.L."/>
            <person name="Zaremba-Niedzwiedzka K."/>
            <person name="Martijn J."/>
            <person name="Lind A.E."/>
            <person name="van Eijk R."/>
            <person name="Schleper C."/>
            <person name="Guy L."/>
            <person name="Ettema T.J."/>
        </authorList>
    </citation>
    <scope>NUCLEOTIDE SEQUENCE</scope>
</reference>
<evidence type="ECO:0000313" key="2">
    <source>
        <dbReference type="EMBL" id="KKK62620.1"/>
    </source>
</evidence>
<evidence type="ECO:0000256" key="1">
    <source>
        <dbReference type="SAM" id="MobiDB-lite"/>
    </source>
</evidence>
<name>A0A0F8XN71_9ZZZZ</name>
<proteinExistence type="predicted"/>
<gene>
    <name evidence="2" type="ORF">LCGC14_3002530</name>
</gene>
<sequence length="47" mass="4763">MARRPATTSGSVSADSHGVNHANTSAGPELRDGRGRPLAPQVASHNA</sequence>
<comment type="caution">
    <text evidence="2">The sequence shown here is derived from an EMBL/GenBank/DDBJ whole genome shotgun (WGS) entry which is preliminary data.</text>
</comment>
<protein>
    <submittedName>
        <fullName evidence="2">Uncharacterized protein</fullName>
    </submittedName>
</protein>